<dbReference type="AlphaFoldDB" id="A0AAN9QSX0"/>
<accession>A0AAN9QSX0</accession>
<evidence type="ECO:0000313" key="2">
    <source>
        <dbReference type="Proteomes" id="UP001374584"/>
    </source>
</evidence>
<sequence>MVRYMKSEIFLGGPCIIVVALCNSHPCSVQLTFCVNQHILTEKCEFLRIEFCILPCASYRGLFPLMNSICGSYG</sequence>
<name>A0AAN9QSX0_PHACN</name>
<keyword evidence="2" id="KW-1185">Reference proteome</keyword>
<gene>
    <name evidence="1" type="ORF">VNO80_25006</name>
</gene>
<reference evidence="1 2" key="1">
    <citation type="submission" date="2024-01" db="EMBL/GenBank/DDBJ databases">
        <title>The genomes of 5 underutilized Papilionoideae crops provide insights into root nodulation and disease resistanc.</title>
        <authorList>
            <person name="Jiang F."/>
        </authorList>
    </citation>
    <scope>NUCLEOTIDE SEQUENCE [LARGE SCALE GENOMIC DNA]</scope>
    <source>
        <strain evidence="1">JINMINGXINNONG_FW02</strain>
        <tissue evidence="1">Leaves</tissue>
    </source>
</reference>
<protein>
    <submittedName>
        <fullName evidence="1">Uncharacterized protein</fullName>
    </submittedName>
</protein>
<proteinExistence type="predicted"/>
<dbReference type="EMBL" id="JAYMYR010000009">
    <property type="protein sequence ID" value="KAK7342063.1"/>
    <property type="molecule type" value="Genomic_DNA"/>
</dbReference>
<comment type="caution">
    <text evidence="1">The sequence shown here is derived from an EMBL/GenBank/DDBJ whole genome shotgun (WGS) entry which is preliminary data.</text>
</comment>
<organism evidence="1 2">
    <name type="scientific">Phaseolus coccineus</name>
    <name type="common">Scarlet runner bean</name>
    <name type="synonym">Phaseolus multiflorus</name>
    <dbReference type="NCBI Taxonomy" id="3886"/>
    <lineage>
        <taxon>Eukaryota</taxon>
        <taxon>Viridiplantae</taxon>
        <taxon>Streptophyta</taxon>
        <taxon>Embryophyta</taxon>
        <taxon>Tracheophyta</taxon>
        <taxon>Spermatophyta</taxon>
        <taxon>Magnoliopsida</taxon>
        <taxon>eudicotyledons</taxon>
        <taxon>Gunneridae</taxon>
        <taxon>Pentapetalae</taxon>
        <taxon>rosids</taxon>
        <taxon>fabids</taxon>
        <taxon>Fabales</taxon>
        <taxon>Fabaceae</taxon>
        <taxon>Papilionoideae</taxon>
        <taxon>50 kb inversion clade</taxon>
        <taxon>NPAAA clade</taxon>
        <taxon>indigoferoid/millettioid clade</taxon>
        <taxon>Phaseoleae</taxon>
        <taxon>Phaseolus</taxon>
    </lineage>
</organism>
<dbReference type="Proteomes" id="UP001374584">
    <property type="component" value="Unassembled WGS sequence"/>
</dbReference>
<evidence type="ECO:0000313" key="1">
    <source>
        <dbReference type="EMBL" id="KAK7342063.1"/>
    </source>
</evidence>